<dbReference type="InterPro" id="IPR029058">
    <property type="entry name" value="AB_hydrolase_fold"/>
</dbReference>
<dbReference type="OrthoDB" id="2418081at2759"/>
<reference evidence="3" key="1">
    <citation type="journal article" date="2019" name="Gigascience">
        <title>De novo genome assembly of the endangered Acer yangbiense, a plant species with extremely small populations endemic to Yunnan Province, China.</title>
        <authorList>
            <person name="Yang J."/>
            <person name="Wariss H.M."/>
            <person name="Tao L."/>
            <person name="Zhang R."/>
            <person name="Yun Q."/>
            <person name="Hollingsworth P."/>
            <person name="Dao Z."/>
            <person name="Luo G."/>
            <person name="Guo H."/>
            <person name="Ma Y."/>
            <person name="Sun W."/>
        </authorList>
    </citation>
    <scope>NUCLEOTIDE SEQUENCE [LARGE SCALE GENOMIC DNA]</scope>
    <source>
        <strain evidence="3">cv. Malutang</strain>
    </source>
</reference>
<dbReference type="AlphaFoldDB" id="A0A5C7HWW4"/>
<dbReference type="Pfam" id="PF02230">
    <property type="entry name" value="Abhydrolase_2"/>
    <property type="match status" value="2"/>
</dbReference>
<evidence type="ECO:0000313" key="3">
    <source>
        <dbReference type="Proteomes" id="UP000323000"/>
    </source>
</evidence>
<keyword evidence="3" id="KW-1185">Reference proteome</keyword>
<sequence length="323" mass="34893">MVLCSSWSLLSPLPVHFKVKMSLSGPSMSSGGKTVRRALEFGRTYVVRPKGKHQATVVWLHGLGDNGSSFALVRFSENDNLTGLWIRTIQNLNHPLAKEHKRKGKGEQNKTNQMPWSQLLETLPLPNIKWICPTAPTQPMTMFGGFPSTAWFDVEDLSEDVADDLEGLDAAAAHVANLLSTEPADIKLGIGGFSMGAATSLYSATCFAAGKFGNGNPYPANLSAVVGLSGWLPCAKTLKNKLGVDNEVTRRTASVPILLCHGKVDDVVMYKFGEKSSQALNSNGFQNVTFKGYNGLGHYTIPEEMDEVCAWLTSKLGLEGSSS</sequence>
<dbReference type="Proteomes" id="UP000323000">
    <property type="component" value="Chromosome 5"/>
</dbReference>
<accession>A0A5C7HWW4</accession>
<organism evidence="2 3">
    <name type="scientific">Acer yangbiense</name>
    <dbReference type="NCBI Taxonomy" id="1000413"/>
    <lineage>
        <taxon>Eukaryota</taxon>
        <taxon>Viridiplantae</taxon>
        <taxon>Streptophyta</taxon>
        <taxon>Embryophyta</taxon>
        <taxon>Tracheophyta</taxon>
        <taxon>Spermatophyta</taxon>
        <taxon>Magnoliopsida</taxon>
        <taxon>eudicotyledons</taxon>
        <taxon>Gunneridae</taxon>
        <taxon>Pentapetalae</taxon>
        <taxon>rosids</taxon>
        <taxon>malvids</taxon>
        <taxon>Sapindales</taxon>
        <taxon>Sapindaceae</taxon>
        <taxon>Hippocastanoideae</taxon>
        <taxon>Acereae</taxon>
        <taxon>Acer</taxon>
    </lineage>
</organism>
<gene>
    <name evidence="2" type="ORF">EZV62_012671</name>
</gene>
<evidence type="ECO:0000313" key="2">
    <source>
        <dbReference type="EMBL" id="TXG61308.1"/>
    </source>
</evidence>
<dbReference type="PANTHER" id="PTHR46234">
    <property type="entry name" value="ALPHA/BETA-HYDROLASES SUPERFAMILY PROTEIN"/>
    <property type="match status" value="1"/>
</dbReference>
<proteinExistence type="predicted"/>
<dbReference type="SUPFAM" id="SSF53474">
    <property type="entry name" value="alpha/beta-Hydrolases"/>
    <property type="match status" value="1"/>
</dbReference>
<protein>
    <recommendedName>
        <fullName evidence="1">Phospholipase/carboxylesterase/thioesterase domain-containing protein</fullName>
    </recommendedName>
</protein>
<dbReference type="Gene3D" id="3.40.50.1820">
    <property type="entry name" value="alpha/beta hydrolase"/>
    <property type="match status" value="1"/>
</dbReference>
<dbReference type="InterPro" id="IPR003140">
    <property type="entry name" value="PLipase/COase/thioEstase"/>
</dbReference>
<name>A0A5C7HWW4_9ROSI</name>
<feature type="domain" description="Phospholipase/carboxylesterase/thioesterase" evidence="1">
    <location>
        <begin position="116"/>
        <end position="312"/>
    </location>
</feature>
<feature type="domain" description="Phospholipase/carboxylesterase/thioesterase" evidence="1">
    <location>
        <begin position="45"/>
        <end position="82"/>
    </location>
</feature>
<dbReference type="GO" id="GO:0016787">
    <property type="term" value="F:hydrolase activity"/>
    <property type="evidence" value="ECO:0007669"/>
    <property type="project" value="InterPro"/>
</dbReference>
<evidence type="ECO:0000259" key="1">
    <source>
        <dbReference type="Pfam" id="PF02230"/>
    </source>
</evidence>
<comment type="caution">
    <text evidence="2">The sequence shown here is derived from an EMBL/GenBank/DDBJ whole genome shotgun (WGS) entry which is preliminary data.</text>
</comment>
<dbReference type="EMBL" id="VAHF01000005">
    <property type="protein sequence ID" value="TXG61308.1"/>
    <property type="molecule type" value="Genomic_DNA"/>
</dbReference>